<name>A0A162BVY7_9CRUS</name>
<evidence type="ECO:0000313" key="1">
    <source>
        <dbReference type="EMBL" id="KZR98200.1"/>
    </source>
</evidence>
<keyword evidence="2" id="KW-1185">Reference proteome</keyword>
<dbReference type="PROSITE" id="PS51257">
    <property type="entry name" value="PROKAR_LIPOPROTEIN"/>
    <property type="match status" value="1"/>
</dbReference>
<proteinExistence type="predicted"/>
<gene>
    <name evidence="1" type="ORF">APZ42_006496</name>
</gene>
<reference evidence="1 2" key="1">
    <citation type="submission" date="2016-03" db="EMBL/GenBank/DDBJ databases">
        <title>EvidentialGene: Evidence-directed Construction of Genes on Genomes.</title>
        <authorList>
            <person name="Gilbert D.G."/>
            <person name="Choi J.-H."/>
            <person name="Mockaitis K."/>
            <person name="Colbourne J."/>
            <person name="Pfrender M."/>
        </authorList>
    </citation>
    <scope>NUCLEOTIDE SEQUENCE [LARGE SCALE GENOMIC DNA]</scope>
    <source>
        <strain evidence="1 2">Xinb3</strain>
        <tissue evidence="1">Complete organism</tissue>
    </source>
</reference>
<dbReference type="EMBL" id="LRGB01018025">
    <property type="protein sequence ID" value="KZR98200.1"/>
    <property type="molecule type" value="Genomic_DNA"/>
</dbReference>
<dbReference type="AlphaFoldDB" id="A0A162BVY7"/>
<evidence type="ECO:0000313" key="2">
    <source>
        <dbReference type="Proteomes" id="UP000076858"/>
    </source>
</evidence>
<accession>A0A162BVY7</accession>
<organism evidence="1 2">
    <name type="scientific">Daphnia magna</name>
    <dbReference type="NCBI Taxonomy" id="35525"/>
    <lineage>
        <taxon>Eukaryota</taxon>
        <taxon>Metazoa</taxon>
        <taxon>Ecdysozoa</taxon>
        <taxon>Arthropoda</taxon>
        <taxon>Crustacea</taxon>
        <taxon>Branchiopoda</taxon>
        <taxon>Diplostraca</taxon>
        <taxon>Cladocera</taxon>
        <taxon>Anomopoda</taxon>
        <taxon>Daphniidae</taxon>
        <taxon>Daphnia</taxon>
    </lineage>
</organism>
<dbReference type="Proteomes" id="UP000076858">
    <property type="component" value="Unassembled WGS sequence"/>
</dbReference>
<sequence length="51" mass="5728">MIRLRLSYPVGNYKHSSTEQSNAVIMSTTGCNPSQEDDRLMAIEPTNMLII</sequence>
<protein>
    <submittedName>
        <fullName evidence="1">Uncharacterized protein</fullName>
    </submittedName>
</protein>
<comment type="caution">
    <text evidence="1">The sequence shown here is derived from an EMBL/GenBank/DDBJ whole genome shotgun (WGS) entry which is preliminary data.</text>
</comment>
<feature type="non-terminal residue" evidence="1">
    <location>
        <position position="51"/>
    </location>
</feature>